<dbReference type="AlphaFoldDB" id="A0A1L0B500"/>
<keyword evidence="1" id="KW-0175">Coiled coil</keyword>
<dbReference type="PANTHER" id="PTHR32309:SF31">
    <property type="entry name" value="CAPSULAR EXOPOLYSACCHARIDE FAMILY"/>
    <property type="match status" value="1"/>
</dbReference>
<evidence type="ECO:0000256" key="2">
    <source>
        <dbReference type="SAM" id="Phobius"/>
    </source>
</evidence>
<dbReference type="OrthoDB" id="6396789at2"/>
<dbReference type="Proteomes" id="UP000183794">
    <property type="component" value="Unassembled WGS sequence"/>
</dbReference>
<dbReference type="RefSeq" id="WP_075518197.1">
    <property type="nucleotide sequence ID" value="NZ_FPLD01000052.1"/>
</dbReference>
<feature type="coiled-coil region" evidence="1">
    <location>
        <begin position="272"/>
        <end position="299"/>
    </location>
</feature>
<name>A0A1L0B500_9GAMM</name>
<protein>
    <submittedName>
        <fullName evidence="3">Hypothetical polysaccharide export protein</fullName>
    </submittedName>
</protein>
<reference evidence="3 4" key="1">
    <citation type="submission" date="2016-11" db="EMBL/GenBank/DDBJ databases">
        <authorList>
            <person name="Jaros S."/>
            <person name="Januszkiewicz K."/>
            <person name="Wedrychowicz H."/>
        </authorList>
    </citation>
    <scope>NUCLEOTIDE SEQUENCE [LARGE SCALE GENOMIC DNA]</scope>
    <source>
        <strain evidence="3">NVI 5450</strain>
    </source>
</reference>
<feature type="transmembrane region" description="Helical" evidence="2">
    <location>
        <begin position="19"/>
        <end position="36"/>
    </location>
</feature>
<sequence length="479" mass="55301">MNAWAWLYRCYDILWRKRIYLLIPVITMPLIGYQVGRSIPESYHSHTTILLQERNLLNPFLAELSLPLNIQSRFKTINILAKRNPVLLEVAKQVGLIQSSHSKEQRQNIVEQIKSSLTLSLTGTDLVTIEMVWPDPKQLSIILDAVSNQFILRLTKPNQDVALNSKIFLAEQLEQQHEVLLQAEKALFGYKFKHAGIIPELYEARESTQINITNRIKDKEQALALLQSKLTLLTKKLILTNPAAQFIDNKIRQLETLKIHQLGYYTEQHSQVKSTSLQISRLQEQRQELQSKIQNQQALNLLLNRITRLTRQALTTQVTPLLLNELDDYEHYRNAIIKIQLELNTLKKQHEYFQKNQNKYSMVEQELLQLQRHFTTTNTLYQNLLTRYEMVSISYDLSEFESTNTVKIITPPFIPEKTINLSLLTYILLGLLLGIIQGVAISLTLSATQDTLWHESQITHVTGLKIIARLPLISPSSGR</sequence>
<keyword evidence="2" id="KW-0812">Transmembrane</keyword>
<organism evidence="3 4">
    <name type="scientific">Moritella viscosa</name>
    <dbReference type="NCBI Taxonomy" id="80854"/>
    <lineage>
        <taxon>Bacteria</taxon>
        <taxon>Pseudomonadati</taxon>
        <taxon>Pseudomonadota</taxon>
        <taxon>Gammaproteobacteria</taxon>
        <taxon>Alteromonadales</taxon>
        <taxon>Moritellaceae</taxon>
        <taxon>Moritella</taxon>
    </lineage>
</organism>
<keyword evidence="2" id="KW-1133">Transmembrane helix</keyword>
<evidence type="ECO:0000313" key="4">
    <source>
        <dbReference type="Proteomes" id="UP000183794"/>
    </source>
</evidence>
<keyword evidence="2" id="KW-0472">Membrane</keyword>
<dbReference type="PANTHER" id="PTHR32309">
    <property type="entry name" value="TYROSINE-PROTEIN KINASE"/>
    <property type="match status" value="1"/>
</dbReference>
<dbReference type="EMBL" id="FPLD01000052">
    <property type="protein sequence ID" value="SGY96613.1"/>
    <property type="molecule type" value="Genomic_DNA"/>
</dbReference>
<dbReference type="InterPro" id="IPR050445">
    <property type="entry name" value="Bact_polysacc_biosynth/exp"/>
</dbReference>
<evidence type="ECO:0000313" key="3">
    <source>
        <dbReference type="EMBL" id="SGY96613.1"/>
    </source>
</evidence>
<feature type="transmembrane region" description="Helical" evidence="2">
    <location>
        <begin position="423"/>
        <end position="445"/>
    </location>
</feature>
<gene>
    <name evidence="3" type="ORF">NVI5450_1858</name>
</gene>
<accession>A0A1L0B500</accession>
<proteinExistence type="predicted"/>
<evidence type="ECO:0000256" key="1">
    <source>
        <dbReference type="SAM" id="Coils"/>
    </source>
</evidence>